<comment type="similarity">
    <text evidence="3">Belongs to the DnaX/STICHEL family.</text>
</comment>
<dbReference type="NCBIfam" id="TIGR02397">
    <property type="entry name" value="dnaX_nterm"/>
    <property type="match status" value="1"/>
</dbReference>
<dbReference type="GO" id="GO:0003677">
    <property type="term" value="F:DNA binding"/>
    <property type="evidence" value="ECO:0007669"/>
    <property type="project" value="InterPro"/>
</dbReference>
<keyword evidence="4" id="KW-1133">Transmembrane helix</keyword>
<name>A0A2H0DZN0_9BACT</name>
<dbReference type="GO" id="GO:0009360">
    <property type="term" value="C:DNA polymerase III complex"/>
    <property type="evidence" value="ECO:0007669"/>
    <property type="project" value="InterPro"/>
</dbReference>
<dbReference type="Pfam" id="PF13177">
    <property type="entry name" value="DNA_pol3_delta2"/>
    <property type="match status" value="2"/>
</dbReference>
<comment type="catalytic activity">
    <reaction evidence="2 3">
        <text>DNA(n) + a 2'-deoxyribonucleoside 5'-triphosphate = DNA(n+1) + diphosphate</text>
        <dbReference type="Rhea" id="RHEA:22508"/>
        <dbReference type="Rhea" id="RHEA-COMP:17339"/>
        <dbReference type="Rhea" id="RHEA-COMP:17340"/>
        <dbReference type="ChEBI" id="CHEBI:33019"/>
        <dbReference type="ChEBI" id="CHEBI:61560"/>
        <dbReference type="ChEBI" id="CHEBI:173112"/>
        <dbReference type="EC" id="2.7.7.7"/>
    </reaction>
</comment>
<evidence type="ECO:0000256" key="1">
    <source>
        <dbReference type="ARBA" id="ARBA00022932"/>
    </source>
</evidence>
<dbReference type="SMART" id="SM00382">
    <property type="entry name" value="AAA"/>
    <property type="match status" value="1"/>
</dbReference>
<dbReference type="GO" id="GO:0005524">
    <property type="term" value="F:ATP binding"/>
    <property type="evidence" value="ECO:0007669"/>
    <property type="project" value="UniProtKB-KW"/>
</dbReference>
<evidence type="ECO:0000256" key="2">
    <source>
        <dbReference type="ARBA" id="ARBA00049244"/>
    </source>
</evidence>
<dbReference type="EMBL" id="PCTT01000032">
    <property type="protein sequence ID" value="PIP87020.1"/>
    <property type="molecule type" value="Genomic_DNA"/>
</dbReference>
<comment type="subunit">
    <text evidence="3">DNA polymerase III contains a core (composed of alpha, epsilon and theta chains) that associates with a tau subunit. This core dimerizes to form the POLIII' complex. PolIII' associates with the gamma complex (composed of gamma, delta, delta', psi and chi chains) and with the beta chain to form the complete DNA polymerase III complex.</text>
</comment>
<feature type="transmembrane region" description="Helical" evidence="4">
    <location>
        <begin position="20"/>
        <end position="38"/>
    </location>
</feature>
<dbReference type="EC" id="2.7.7.7" evidence="3"/>
<dbReference type="InterPro" id="IPR050238">
    <property type="entry name" value="DNA_Rep/Repair_Clamp_Loader"/>
</dbReference>
<evidence type="ECO:0000256" key="4">
    <source>
        <dbReference type="SAM" id="Phobius"/>
    </source>
</evidence>
<keyword evidence="3" id="KW-0808">Transferase</keyword>
<keyword evidence="3" id="KW-0547">Nucleotide-binding</keyword>
<keyword evidence="1 3" id="KW-0239">DNA-directed DNA polymerase</keyword>
<feature type="domain" description="AAA+ ATPase" evidence="5">
    <location>
        <begin position="68"/>
        <end position="189"/>
    </location>
</feature>
<dbReference type="InterPro" id="IPR027417">
    <property type="entry name" value="P-loop_NTPase"/>
</dbReference>
<dbReference type="InterPro" id="IPR005790">
    <property type="entry name" value="DNA_polIII_delta"/>
</dbReference>
<dbReference type="Gene3D" id="3.40.50.300">
    <property type="entry name" value="P-loop containing nucleotide triphosphate hydrolases"/>
    <property type="match status" value="1"/>
</dbReference>
<gene>
    <name evidence="3 6" type="primary">dnaX</name>
    <name evidence="6" type="ORF">COW81_02465</name>
</gene>
<dbReference type="AlphaFoldDB" id="A0A2H0DZN0"/>
<comment type="caution">
    <text evidence="6">The sequence shown here is derived from an EMBL/GenBank/DDBJ whole genome shotgun (WGS) entry which is preliminary data.</text>
</comment>
<keyword evidence="4" id="KW-0812">Transmembrane</keyword>
<dbReference type="SUPFAM" id="SSF52540">
    <property type="entry name" value="P-loop containing nucleoside triphosphate hydrolases"/>
    <property type="match status" value="1"/>
</dbReference>
<organism evidence="6 7">
    <name type="scientific">Candidatus Campbellbacteria bacterium CG22_combo_CG10-13_8_21_14_all_36_13</name>
    <dbReference type="NCBI Taxonomy" id="1974529"/>
    <lineage>
        <taxon>Bacteria</taxon>
        <taxon>Candidatus Campbelliibacteriota</taxon>
    </lineage>
</organism>
<reference evidence="6 7" key="1">
    <citation type="submission" date="2017-09" db="EMBL/GenBank/DDBJ databases">
        <title>Depth-based differentiation of microbial function through sediment-hosted aquifers and enrichment of novel symbionts in the deep terrestrial subsurface.</title>
        <authorList>
            <person name="Probst A.J."/>
            <person name="Ladd B."/>
            <person name="Jarett J.K."/>
            <person name="Geller-Mcgrath D.E."/>
            <person name="Sieber C.M."/>
            <person name="Emerson J.B."/>
            <person name="Anantharaman K."/>
            <person name="Thomas B.C."/>
            <person name="Malmstrom R."/>
            <person name="Stieglmeier M."/>
            <person name="Klingl A."/>
            <person name="Woyke T."/>
            <person name="Ryan C.M."/>
            <person name="Banfield J.F."/>
        </authorList>
    </citation>
    <scope>NUCLEOTIDE SEQUENCE [LARGE SCALE GENOMIC DNA]</scope>
    <source>
        <strain evidence="6">CG22_combo_CG10-13_8_21_14_all_36_13</strain>
    </source>
</reference>
<dbReference type="InterPro" id="IPR003593">
    <property type="entry name" value="AAA+_ATPase"/>
</dbReference>
<protein>
    <recommendedName>
        <fullName evidence="3">DNA polymerase III subunit gamma/tau</fullName>
        <ecNumber evidence="3">2.7.7.7</ecNumber>
    </recommendedName>
</protein>
<dbReference type="GO" id="GO:0006261">
    <property type="term" value="P:DNA-templated DNA replication"/>
    <property type="evidence" value="ECO:0007669"/>
    <property type="project" value="TreeGrafter"/>
</dbReference>
<comment type="function">
    <text evidence="3">DNA polymerase III is a complex, multichain enzyme responsible for most of the replicative synthesis in bacteria. This DNA polymerase also exhibits 3' to 5' exonuclease activity.</text>
</comment>
<accession>A0A2H0DZN0</accession>
<keyword evidence="3" id="KW-0067">ATP-binding</keyword>
<dbReference type="Gene3D" id="1.10.8.60">
    <property type="match status" value="1"/>
</dbReference>
<keyword evidence="3" id="KW-0235">DNA replication</keyword>
<keyword evidence="4" id="KW-0472">Membrane</keyword>
<dbReference type="CDD" id="cd00009">
    <property type="entry name" value="AAA"/>
    <property type="match status" value="1"/>
</dbReference>
<evidence type="ECO:0000313" key="6">
    <source>
        <dbReference type="EMBL" id="PIP87020.1"/>
    </source>
</evidence>
<dbReference type="PANTHER" id="PTHR11669">
    <property type="entry name" value="REPLICATION FACTOR C / DNA POLYMERASE III GAMMA-TAU SUBUNIT"/>
    <property type="match status" value="1"/>
</dbReference>
<keyword evidence="3" id="KW-0548">Nucleotidyltransferase</keyword>
<evidence type="ECO:0000256" key="3">
    <source>
        <dbReference type="RuleBase" id="RU364063"/>
    </source>
</evidence>
<evidence type="ECO:0000259" key="5">
    <source>
        <dbReference type="SMART" id="SM00382"/>
    </source>
</evidence>
<dbReference type="InterPro" id="IPR012763">
    <property type="entry name" value="DNA_pol_III_sug/sutau_N"/>
</dbReference>
<dbReference type="GO" id="GO:0003887">
    <property type="term" value="F:DNA-directed DNA polymerase activity"/>
    <property type="evidence" value="ECO:0007669"/>
    <property type="project" value="UniProtKB-KW"/>
</dbReference>
<dbReference type="PANTHER" id="PTHR11669:SF0">
    <property type="entry name" value="PROTEIN STICHEL-LIKE 2"/>
    <property type="match status" value="1"/>
</dbReference>
<dbReference type="Proteomes" id="UP000231143">
    <property type="component" value="Unassembled WGS sequence"/>
</dbReference>
<proteinExistence type="inferred from homology"/>
<sequence>MIKKETAHTSEEMLVCFFKYFILHTKYCILMHMSVALYRKYRPQRFKDVVGQDAVVNILKNSIKDGAVSHAYLFTGSRGTGKTSIARILAQEIGTSPNDLYEIDAASNRGIDDIRALREAVQSLPFESKYKVYIIDEVHMLTKEAFNALLKTLEEPPEHAIFVLATTEFHKLPETIVSRCEVHHFRRPTEHTLKEYLKNIAEKEGYKIDAGAVDLISLLGDGSFRDTLGVLQKIISSVNTKKITTESVETITGVPKQSFIRSLIESIHKKELDKALTLLQEVNTSEHNTKVLISLLIQNIRYTLLLRFAKDMQESIKEEVGEDMFNFLNNIANEKTTGVSSSLLRSLLIATNTFEYSNIPTLPIELSLIEVLTKE</sequence>
<evidence type="ECO:0000313" key="7">
    <source>
        <dbReference type="Proteomes" id="UP000231143"/>
    </source>
</evidence>
<dbReference type="NCBIfam" id="TIGR01128">
    <property type="entry name" value="holA"/>
    <property type="match status" value="1"/>
</dbReference>